<dbReference type="Proteomes" id="UP000243820">
    <property type="component" value="Unassembled WGS sequence"/>
</dbReference>
<dbReference type="CDD" id="cd03786">
    <property type="entry name" value="GTB_UDP-GlcNAc_2-Epimerase"/>
    <property type="match status" value="1"/>
</dbReference>
<dbReference type="Pfam" id="PF02350">
    <property type="entry name" value="Epimerase_2"/>
    <property type="match status" value="1"/>
</dbReference>
<comment type="caution">
    <text evidence="2">The sequence shown here is derived from an EMBL/GenBank/DDBJ whole genome shotgun (WGS) entry which is preliminary data.</text>
</comment>
<evidence type="ECO:0000313" key="3">
    <source>
        <dbReference type="Proteomes" id="UP000243820"/>
    </source>
</evidence>
<keyword evidence="3" id="KW-1185">Reference proteome</keyword>
<evidence type="ECO:0000259" key="1">
    <source>
        <dbReference type="Pfam" id="PF02350"/>
    </source>
</evidence>
<dbReference type="InterPro" id="IPR029767">
    <property type="entry name" value="WecB-like"/>
</dbReference>
<dbReference type="EMBL" id="LMVO01000013">
    <property type="protein sequence ID" value="PAV09392.1"/>
    <property type="molecule type" value="Genomic_DNA"/>
</dbReference>
<feature type="domain" description="UDP-N-acetylglucosamine 2-epimerase" evidence="1">
    <location>
        <begin position="23"/>
        <end position="353"/>
    </location>
</feature>
<gene>
    <name evidence="2" type="ORF">ASJ83_07830</name>
</gene>
<accession>A0AAX0Q847</accession>
<dbReference type="InterPro" id="IPR003331">
    <property type="entry name" value="UDP_GlcNAc_Epimerase_2_dom"/>
</dbReference>
<dbReference type="PANTHER" id="PTHR43174:SF1">
    <property type="entry name" value="UDP-N-ACETYLGLUCOSAMINE 2-EPIMERASE"/>
    <property type="match status" value="1"/>
</dbReference>
<proteinExistence type="predicted"/>
<dbReference type="Gene3D" id="3.40.50.2000">
    <property type="entry name" value="Glycogen Phosphorylase B"/>
    <property type="match status" value="2"/>
</dbReference>
<dbReference type="PANTHER" id="PTHR43174">
    <property type="entry name" value="UDP-N-ACETYLGLUCOSAMINE 2-EPIMERASE"/>
    <property type="match status" value="1"/>
</dbReference>
<dbReference type="AlphaFoldDB" id="A0AAX0Q847"/>
<evidence type="ECO:0000313" key="2">
    <source>
        <dbReference type="EMBL" id="PAV09392.1"/>
    </source>
</evidence>
<organism evidence="2 3">
    <name type="scientific">Methanocorpusculum parvum</name>
    <dbReference type="NCBI Taxonomy" id="2193"/>
    <lineage>
        <taxon>Archaea</taxon>
        <taxon>Methanobacteriati</taxon>
        <taxon>Methanobacteriota</taxon>
        <taxon>Stenosarchaea group</taxon>
        <taxon>Methanomicrobia</taxon>
        <taxon>Methanomicrobiales</taxon>
        <taxon>Methanocorpusculaceae</taxon>
        <taxon>Methanocorpusculum</taxon>
    </lineage>
</organism>
<dbReference type="RefSeq" id="WP_095642125.1">
    <property type="nucleotide sequence ID" value="NZ_LMVO01000013.1"/>
</dbReference>
<dbReference type="SUPFAM" id="SSF53756">
    <property type="entry name" value="UDP-Glycosyltransferase/glycogen phosphorylase"/>
    <property type="match status" value="1"/>
</dbReference>
<reference evidence="2 3" key="1">
    <citation type="journal article" date="2017" name="BMC Genomics">
        <title>Genomic analysis of methanogenic archaea reveals a shift towards energy conservation.</title>
        <authorList>
            <person name="Gilmore S.P."/>
            <person name="Henske J.K."/>
            <person name="Sexton J.A."/>
            <person name="Solomon K.V."/>
            <person name="Seppala S."/>
            <person name="Yoo J.I."/>
            <person name="Huyett L.M."/>
            <person name="Pressman A."/>
            <person name="Cogan J.Z."/>
            <person name="Kivenson V."/>
            <person name="Peng X."/>
            <person name="Tan Y."/>
            <person name="Valentine D.L."/>
            <person name="O'Malley M.A."/>
        </authorList>
    </citation>
    <scope>NUCLEOTIDE SEQUENCE [LARGE SCALE GENOMIC DNA]</scope>
    <source>
        <strain evidence="2 3">XII</strain>
    </source>
</reference>
<dbReference type="NCBIfam" id="TIGR00236">
    <property type="entry name" value="wecB"/>
    <property type="match status" value="1"/>
</dbReference>
<sequence>MHVGLIFGTRPEIIKFSALIRLCSTHSNLSFFLLHTGQHYSYELDKIFFDELNLPNPDYNLHIGSAPHGEQTGKMLIGIEQILLKENPDVVLVLGDPNSALAGALAAAKLHIPVCHIEAGRRSHNRSMPEELNRLMIDQIADHLFTPNEWTRQNLLKEGISDDRIIVSGDPIVDVVASSKDTAAVCSDILQRLSLEPEQYFLLTLHRPENADIPNKLQTILNTLDIISAKYAYPVIFPCHPRTKKVLAMHKLILKNIQITEPLGYMDFLQLETHASVILTDSGSMQEEACILHVPCVTLREDTERSETVQIGANILAGTRPECIMDAVESMLHADKIWQNPFGEPGVSERIIRDVLYIITKIA</sequence>
<protein>
    <submittedName>
        <fullName evidence="2">UDP-N-acetyl glucosamine 2-epimerase</fullName>
    </submittedName>
</protein>
<name>A0AAX0Q847_9EURY</name>